<accession>M7MYQ2</accession>
<feature type="compositionally biased region" description="Polar residues" evidence="1">
    <location>
        <begin position="58"/>
        <end position="69"/>
    </location>
</feature>
<dbReference type="AlphaFoldDB" id="M7MYQ2"/>
<keyword evidence="3" id="KW-1185">Reference proteome</keyword>
<organism evidence="2 3">
    <name type="scientific">Cesiribacter andamanensis AMV16</name>
    <dbReference type="NCBI Taxonomy" id="1279009"/>
    <lineage>
        <taxon>Bacteria</taxon>
        <taxon>Pseudomonadati</taxon>
        <taxon>Bacteroidota</taxon>
        <taxon>Cytophagia</taxon>
        <taxon>Cytophagales</taxon>
        <taxon>Cesiribacteraceae</taxon>
        <taxon>Cesiribacter</taxon>
    </lineage>
</organism>
<dbReference type="EMBL" id="AODQ01000104">
    <property type="protein sequence ID" value="EMR01588.1"/>
    <property type="molecule type" value="Genomic_DNA"/>
</dbReference>
<protein>
    <submittedName>
        <fullName evidence="2">Uncharacterized protein</fullName>
    </submittedName>
</protein>
<sequence>MGRNTGRDHHVNKSELKDRDPAKEQNPNLKGETAPNVRTERMGTSDVPASRQKDNSPKGKQNQQEGEST</sequence>
<proteinExistence type="predicted"/>
<comment type="caution">
    <text evidence="2">The sequence shown here is derived from an EMBL/GenBank/DDBJ whole genome shotgun (WGS) entry which is preliminary data.</text>
</comment>
<name>M7MYQ2_9BACT</name>
<dbReference type="OrthoDB" id="9900138at2"/>
<evidence type="ECO:0000313" key="3">
    <source>
        <dbReference type="Proteomes" id="UP000011910"/>
    </source>
</evidence>
<dbReference type="Proteomes" id="UP000011910">
    <property type="component" value="Unassembled WGS sequence"/>
</dbReference>
<evidence type="ECO:0000313" key="2">
    <source>
        <dbReference type="EMBL" id="EMR01588.1"/>
    </source>
</evidence>
<feature type="compositionally biased region" description="Basic and acidic residues" evidence="1">
    <location>
        <begin position="1"/>
        <end position="23"/>
    </location>
</feature>
<feature type="region of interest" description="Disordered" evidence="1">
    <location>
        <begin position="1"/>
        <end position="69"/>
    </location>
</feature>
<gene>
    <name evidence="2" type="ORF">ADICEAN_03293</name>
</gene>
<dbReference type="RefSeq" id="WP_009196676.1">
    <property type="nucleotide sequence ID" value="NZ_AODQ01000104.1"/>
</dbReference>
<evidence type="ECO:0000256" key="1">
    <source>
        <dbReference type="SAM" id="MobiDB-lite"/>
    </source>
</evidence>
<reference evidence="2 3" key="1">
    <citation type="journal article" date="2013" name="Genome Announc.">
        <title>Draft Genome Sequence of Cesiribacter andamanensis Strain AMV16T, Isolated from a Soil Sample from a Mud Volcano in the Andaman Islands, India.</title>
        <authorList>
            <person name="Shivaji S."/>
            <person name="Ara S."/>
            <person name="Begum Z."/>
            <person name="Srinivas T.N."/>
            <person name="Singh A."/>
            <person name="Kumar Pinnaka A."/>
        </authorList>
    </citation>
    <scope>NUCLEOTIDE SEQUENCE [LARGE SCALE GENOMIC DNA]</scope>
    <source>
        <strain evidence="2 3">AMV16</strain>
    </source>
</reference>